<dbReference type="AlphaFoldDB" id="A0A0S3PZP4"/>
<name>A0A0S3PZP4_9BRAD</name>
<evidence type="ECO:0008006" key="4">
    <source>
        <dbReference type="Google" id="ProtNLM"/>
    </source>
</evidence>
<feature type="transmembrane region" description="Helical" evidence="1">
    <location>
        <begin position="131"/>
        <end position="154"/>
    </location>
</feature>
<feature type="transmembrane region" description="Helical" evidence="1">
    <location>
        <begin position="53"/>
        <end position="75"/>
    </location>
</feature>
<dbReference type="OrthoDB" id="428263at2"/>
<evidence type="ECO:0000313" key="3">
    <source>
        <dbReference type="Proteomes" id="UP000236884"/>
    </source>
</evidence>
<keyword evidence="1" id="KW-0812">Transmembrane</keyword>
<keyword evidence="1" id="KW-0472">Membrane</keyword>
<dbReference type="RefSeq" id="WP_096358114.1">
    <property type="nucleotide sequence ID" value="NZ_AP014946.1"/>
</dbReference>
<evidence type="ECO:0000313" key="2">
    <source>
        <dbReference type="EMBL" id="BAT61409.1"/>
    </source>
</evidence>
<accession>A0A0S3PZP4</accession>
<dbReference type="InterPro" id="IPR013901">
    <property type="entry name" value="Anthrone_oxy"/>
</dbReference>
<organism evidence="2 3">
    <name type="scientific">Variibacter gotjawalensis</name>
    <dbReference type="NCBI Taxonomy" id="1333996"/>
    <lineage>
        <taxon>Bacteria</taxon>
        <taxon>Pseudomonadati</taxon>
        <taxon>Pseudomonadota</taxon>
        <taxon>Alphaproteobacteria</taxon>
        <taxon>Hyphomicrobiales</taxon>
        <taxon>Nitrobacteraceae</taxon>
        <taxon>Variibacter</taxon>
    </lineage>
</organism>
<protein>
    <recommendedName>
        <fullName evidence="4">DUF1772 domain-containing protein</fullName>
    </recommendedName>
</protein>
<proteinExistence type="predicted"/>
<reference evidence="2 3" key="1">
    <citation type="submission" date="2015-08" db="EMBL/GenBank/DDBJ databases">
        <title>Investigation of the bacterial diversity of lava forest soil.</title>
        <authorList>
            <person name="Lee J.S."/>
        </authorList>
    </citation>
    <scope>NUCLEOTIDE SEQUENCE [LARGE SCALE GENOMIC DNA]</scope>
    <source>
        <strain evidence="2 3">GJW-30</strain>
    </source>
</reference>
<dbReference type="Pfam" id="PF08592">
    <property type="entry name" value="Anthrone_oxy"/>
    <property type="match status" value="1"/>
</dbReference>
<dbReference type="Proteomes" id="UP000236884">
    <property type="component" value="Chromosome"/>
</dbReference>
<dbReference type="KEGG" id="vgo:GJW-30_1_03966"/>
<sequence length="155" mass="16326">MTAVLTFTAALGCGLVAGIFFAFSNFVMAGLERIPPEQGIAAMQSINVTVLNPLFLGLFTGTAILSAVIALVMLINWQGTTSLMVLAAAALYVLGCFGVTMAFNVPLNNALMAVQSGAAATEFWAHYLDRWVMWNSVRTAASLAAAGLFTAVLMR</sequence>
<evidence type="ECO:0000256" key="1">
    <source>
        <dbReference type="SAM" id="Phobius"/>
    </source>
</evidence>
<gene>
    <name evidence="2" type="ORF">GJW-30_1_03966</name>
</gene>
<dbReference type="EMBL" id="AP014946">
    <property type="protein sequence ID" value="BAT61409.1"/>
    <property type="molecule type" value="Genomic_DNA"/>
</dbReference>
<feature type="transmembrane region" description="Helical" evidence="1">
    <location>
        <begin position="82"/>
        <end position="103"/>
    </location>
</feature>
<keyword evidence="3" id="KW-1185">Reference proteome</keyword>
<keyword evidence="1" id="KW-1133">Transmembrane helix</keyword>